<proteinExistence type="predicted"/>
<dbReference type="AlphaFoldDB" id="A0AA38IA44"/>
<evidence type="ECO:0000256" key="7">
    <source>
        <dbReference type="ARBA" id="ARBA00023180"/>
    </source>
</evidence>
<keyword evidence="3 8" id="KW-0812">Transmembrane</keyword>
<dbReference type="PANTHER" id="PTHR42643:SF38">
    <property type="entry name" value="IONOTROPIC RECEPTOR 100A"/>
    <property type="match status" value="1"/>
</dbReference>
<dbReference type="PANTHER" id="PTHR42643">
    <property type="entry name" value="IONOTROPIC RECEPTOR 20A-RELATED"/>
    <property type="match status" value="1"/>
</dbReference>
<gene>
    <name evidence="10" type="ORF">Zmor_018242</name>
</gene>
<keyword evidence="2" id="KW-1003">Cell membrane</keyword>
<dbReference type="Gene3D" id="3.40.190.10">
    <property type="entry name" value="Periplasmic binding protein-like II"/>
    <property type="match status" value="1"/>
</dbReference>
<sequence length="597" mass="69215">MHNKLPSACKLFFLQFLQVTANFENCLDKIDEPYKSESVKIIILNDDKYKQEILNFAENIIKYINKSGMRKLHIEHKFINDEPSDPSSFSSVGTHLVITWNAQTLHQFLNYNPKVVIPLARHVYKFFLVKFAPKWKTLLSRLWLDFGVLDVCFCNHGKHDAYSLFPINDKGIHSLTETHVTKRARNFNQYPLKVSMFIRNFTSILEMPKLLNFDPSYAHLGRTKPTVQGLDGFILKTIAEYFNFSIDLVGGFGEENFGFGLPNGTITGSLGVIANGEAQISANGRFIMDYDTTAIEFTVPYDTDKMCPVVPKSKMIPNWLNSFHCFTTLTWLAVYSTFCICILLWYLVGPTRKHLQVWWEMYAIFRGIPVKVRPTLAQGFFLFWCMTFSVIILSLVQASFFNFFTHPLFYQEIDTLEELDQSNLPIATNFYQFDSDGSELMANLKKKRVRYLSNFMSVVAYNRNLALLERKRDVDSIIKTQYLSADGTPLLHVVNECFTSYFISYIVPRGSALLNIFDVILLRLVESGLTSKWYQDVEYSITTEELMNLNHRKKIWRAFNFFDLQAAFFLWVVGINFAILSLFCELLFRKKCMFVCQ</sequence>
<evidence type="ECO:0000256" key="5">
    <source>
        <dbReference type="ARBA" id="ARBA00023136"/>
    </source>
</evidence>
<evidence type="ECO:0000256" key="4">
    <source>
        <dbReference type="ARBA" id="ARBA00022989"/>
    </source>
</evidence>
<keyword evidence="6" id="KW-0675">Receptor</keyword>
<evidence type="ECO:0000256" key="2">
    <source>
        <dbReference type="ARBA" id="ARBA00022475"/>
    </source>
</evidence>
<keyword evidence="9" id="KW-0732">Signal</keyword>
<feature type="chain" id="PRO_5041376707" description="Ionotropic receptor" evidence="9">
    <location>
        <begin position="22"/>
        <end position="597"/>
    </location>
</feature>
<evidence type="ECO:0000313" key="10">
    <source>
        <dbReference type="EMBL" id="KAJ3652262.1"/>
    </source>
</evidence>
<organism evidence="10 11">
    <name type="scientific">Zophobas morio</name>
    <dbReference type="NCBI Taxonomy" id="2755281"/>
    <lineage>
        <taxon>Eukaryota</taxon>
        <taxon>Metazoa</taxon>
        <taxon>Ecdysozoa</taxon>
        <taxon>Arthropoda</taxon>
        <taxon>Hexapoda</taxon>
        <taxon>Insecta</taxon>
        <taxon>Pterygota</taxon>
        <taxon>Neoptera</taxon>
        <taxon>Endopterygota</taxon>
        <taxon>Coleoptera</taxon>
        <taxon>Polyphaga</taxon>
        <taxon>Cucujiformia</taxon>
        <taxon>Tenebrionidae</taxon>
        <taxon>Zophobas</taxon>
    </lineage>
</organism>
<dbReference type="GO" id="GO:0005886">
    <property type="term" value="C:plasma membrane"/>
    <property type="evidence" value="ECO:0007669"/>
    <property type="project" value="UniProtKB-SubCell"/>
</dbReference>
<protein>
    <recommendedName>
        <fullName evidence="12">Ionotropic receptor</fullName>
    </recommendedName>
</protein>
<feature type="transmembrane region" description="Helical" evidence="8">
    <location>
        <begin position="381"/>
        <end position="404"/>
    </location>
</feature>
<feature type="transmembrane region" description="Helical" evidence="8">
    <location>
        <begin position="566"/>
        <end position="588"/>
    </location>
</feature>
<dbReference type="SUPFAM" id="SSF53850">
    <property type="entry name" value="Periplasmic binding protein-like II"/>
    <property type="match status" value="1"/>
</dbReference>
<evidence type="ECO:0000256" key="3">
    <source>
        <dbReference type="ARBA" id="ARBA00022692"/>
    </source>
</evidence>
<comment type="subcellular location">
    <subcellularLocation>
        <location evidence="1">Cell membrane</location>
        <topology evidence="1">Multi-pass membrane protein</topology>
    </subcellularLocation>
</comment>
<dbReference type="InterPro" id="IPR052192">
    <property type="entry name" value="Insect_Ionotropic_Sensory_Rcpt"/>
</dbReference>
<comment type="caution">
    <text evidence="10">The sequence shown here is derived from an EMBL/GenBank/DDBJ whole genome shotgun (WGS) entry which is preliminary data.</text>
</comment>
<evidence type="ECO:0000256" key="6">
    <source>
        <dbReference type="ARBA" id="ARBA00023170"/>
    </source>
</evidence>
<feature type="transmembrane region" description="Helical" evidence="8">
    <location>
        <begin position="329"/>
        <end position="348"/>
    </location>
</feature>
<feature type="signal peptide" evidence="9">
    <location>
        <begin position="1"/>
        <end position="21"/>
    </location>
</feature>
<evidence type="ECO:0000256" key="1">
    <source>
        <dbReference type="ARBA" id="ARBA00004651"/>
    </source>
</evidence>
<keyword evidence="11" id="KW-1185">Reference proteome</keyword>
<dbReference type="EMBL" id="JALNTZ010000005">
    <property type="protein sequence ID" value="KAJ3652262.1"/>
    <property type="molecule type" value="Genomic_DNA"/>
</dbReference>
<accession>A0AA38IA44</accession>
<reference evidence="10" key="1">
    <citation type="journal article" date="2023" name="G3 (Bethesda)">
        <title>Whole genome assemblies of Zophobas morio and Tenebrio molitor.</title>
        <authorList>
            <person name="Kaur S."/>
            <person name="Stinson S.A."/>
            <person name="diCenzo G.C."/>
        </authorList>
    </citation>
    <scope>NUCLEOTIDE SEQUENCE</scope>
    <source>
        <strain evidence="10">QUZm001</strain>
    </source>
</reference>
<evidence type="ECO:0000256" key="9">
    <source>
        <dbReference type="SAM" id="SignalP"/>
    </source>
</evidence>
<evidence type="ECO:0008006" key="12">
    <source>
        <dbReference type="Google" id="ProtNLM"/>
    </source>
</evidence>
<keyword evidence="4 8" id="KW-1133">Transmembrane helix</keyword>
<evidence type="ECO:0000256" key="8">
    <source>
        <dbReference type="SAM" id="Phobius"/>
    </source>
</evidence>
<name>A0AA38IA44_9CUCU</name>
<dbReference type="Proteomes" id="UP001168821">
    <property type="component" value="Unassembled WGS sequence"/>
</dbReference>
<keyword evidence="7" id="KW-0325">Glycoprotein</keyword>
<evidence type="ECO:0000313" key="11">
    <source>
        <dbReference type="Proteomes" id="UP001168821"/>
    </source>
</evidence>
<keyword evidence="5 8" id="KW-0472">Membrane</keyword>